<comment type="caution">
    <text evidence="1">The sequence shown here is derived from an EMBL/GenBank/DDBJ whole genome shotgun (WGS) entry which is preliminary data.</text>
</comment>
<dbReference type="PANTHER" id="PTHR31793">
    <property type="entry name" value="4-HYDROXYBENZOYL-COA THIOESTERASE FAMILY MEMBER"/>
    <property type="match status" value="1"/>
</dbReference>
<dbReference type="InterPro" id="IPR050563">
    <property type="entry name" value="4-hydroxybenzoyl-CoA_TE"/>
</dbReference>
<name>A0A7I7SEG3_9MYCO</name>
<dbReference type="InterPro" id="IPR049427">
    <property type="entry name" value="Acyl-ACP_TE_C"/>
</dbReference>
<evidence type="ECO:0000313" key="2">
    <source>
        <dbReference type="Proteomes" id="UP000193577"/>
    </source>
</evidence>
<accession>A0A7I7SEG3</accession>
<dbReference type="Proteomes" id="UP000193577">
    <property type="component" value="Unassembled WGS sequence"/>
</dbReference>
<reference evidence="1 2" key="1">
    <citation type="submission" date="2017-04" db="EMBL/GenBank/DDBJ databases">
        <title>The new phylogeny of genus Mycobacterium.</title>
        <authorList>
            <person name="Tortoli E."/>
            <person name="Trovato A."/>
            <person name="Cirillo D.M."/>
        </authorList>
    </citation>
    <scope>NUCLEOTIDE SEQUENCE [LARGE SCALE GENOMIC DNA]</scope>
    <source>
        <strain evidence="1 2">KCTC 19819</strain>
    </source>
</reference>
<dbReference type="InterPro" id="IPR029069">
    <property type="entry name" value="HotDog_dom_sf"/>
</dbReference>
<sequence>MAGTESAPPTGLGKQMMPVPDPHPDVFDRQWPLRVADIDRTGRLRFDAAARHIQDIGSDQLREMGHEETHPLWIVRRTMIDLIRPIEFQDMLRVRRWCSGTSNRWCEMRVRIDGRKGGLMESEAFWININRETQGPARMSEDFLAGLRRTTDVTRLRWKPYLTAGQRDDATEIREYPIRFTDIDLFDHVNNSVYWGVVEDYLSGHPELLAAPLRVTIEHDAPVALGDKLEIIAHVHPAGSTDRFGPELGGRAVTTLTYAVGDEIKAVAALTPR</sequence>
<dbReference type="AlphaFoldDB" id="A0A7I7SEG3"/>
<evidence type="ECO:0000313" key="1">
    <source>
        <dbReference type="EMBL" id="OSC34310.1"/>
    </source>
</evidence>
<protein>
    <submittedName>
        <fullName evidence="1">Acyl-[acyl-carrier-protein] thioesterase</fullName>
    </submittedName>
</protein>
<dbReference type="CDD" id="cd00586">
    <property type="entry name" value="4HBT"/>
    <property type="match status" value="1"/>
</dbReference>
<dbReference type="RefSeq" id="WP_085303171.1">
    <property type="nucleotide sequence ID" value="NZ_AP022594.1"/>
</dbReference>
<dbReference type="EMBL" id="NCXO01000011">
    <property type="protein sequence ID" value="OSC34310.1"/>
    <property type="molecule type" value="Genomic_DNA"/>
</dbReference>
<dbReference type="GO" id="GO:0006633">
    <property type="term" value="P:fatty acid biosynthetic process"/>
    <property type="evidence" value="ECO:0007669"/>
    <property type="project" value="InterPro"/>
</dbReference>
<keyword evidence="2" id="KW-1185">Reference proteome</keyword>
<dbReference type="PANTHER" id="PTHR31793:SF24">
    <property type="entry name" value="LONG-CHAIN ACYL-COA THIOESTERASE FADM"/>
    <property type="match status" value="1"/>
</dbReference>
<dbReference type="Gene3D" id="3.10.129.10">
    <property type="entry name" value="Hotdog Thioesterase"/>
    <property type="match status" value="1"/>
</dbReference>
<dbReference type="InterPro" id="IPR002864">
    <property type="entry name" value="Acyl-ACP_thioesterase_NHD"/>
</dbReference>
<dbReference type="SUPFAM" id="SSF54637">
    <property type="entry name" value="Thioesterase/thiol ester dehydrase-isomerase"/>
    <property type="match status" value="2"/>
</dbReference>
<dbReference type="GO" id="GO:0047617">
    <property type="term" value="F:fatty acyl-CoA hydrolase activity"/>
    <property type="evidence" value="ECO:0007669"/>
    <property type="project" value="TreeGrafter"/>
</dbReference>
<dbReference type="Pfam" id="PF20791">
    <property type="entry name" value="Acyl-ACP_TE_C"/>
    <property type="match status" value="1"/>
</dbReference>
<organism evidence="1 2">
    <name type="scientific">Mycolicibacillus koreensis</name>
    <dbReference type="NCBI Taxonomy" id="1069220"/>
    <lineage>
        <taxon>Bacteria</taxon>
        <taxon>Bacillati</taxon>
        <taxon>Actinomycetota</taxon>
        <taxon>Actinomycetes</taxon>
        <taxon>Mycobacteriales</taxon>
        <taxon>Mycobacteriaceae</taxon>
        <taxon>Mycolicibacillus</taxon>
    </lineage>
</organism>
<gene>
    <name evidence="1" type="ORF">B8W67_07125</name>
</gene>
<proteinExistence type="predicted"/>
<dbReference type="OrthoDB" id="5242854at2"/>
<dbReference type="Pfam" id="PF01643">
    <property type="entry name" value="Acyl-ACP_TE"/>
    <property type="match status" value="1"/>
</dbReference>